<dbReference type="SUPFAM" id="SSF55729">
    <property type="entry name" value="Acyl-CoA N-acyltransferases (Nat)"/>
    <property type="match status" value="1"/>
</dbReference>
<dbReference type="CDD" id="cd04301">
    <property type="entry name" value="NAT_SF"/>
    <property type="match status" value="1"/>
</dbReference>
<evidence type="ECO:0000256" key="1">
    <source>
        <dbReference type="ARBA" id="ARBA00022679"/>
    </source>
</evidence>
<keyword evidence="1 3" id="KW-0808">Transferase</keyword>
<proteinExistence type="predicted"/>
<dbReference type="GeneID" id="63145035"/>
<evidence type="ECO:0000256" key="2">
    <source>
        <dbReference type="ARBA" id="ARBA00023315"/>
    </source>
</evidence>
<dbReference type="Gene3D" id="3.40.630.30">
    <property type="match status" value="1"/>
</dbReference>
<reference evidence="3 4" key="1">
    <citation type="submission" date="2017-05" db="EMBL/GenBank/DDBJ databases">
        <title>Vagococcus spp. assemblies.</title>
        <authorList>
            <person name="Gulvik C.A."/>
        </authorList>
    </citation>
    <scope>NUCLEOTIDE SEQUENCE [LARGE SCALE GENOMIC DNA]</scope>
    <source>
        <strain evidence="3 4">NCFB 2497</strain>
    </source>
</reference>
<organism evidence="3 4">
    <name type="scientific">Vagococcus fluvialis</name>
    <dbReference type="NCBI Taxonomy" id="2738"/>
    <lineage>
        <taxon>Bacteria</taxon>
        <taxon>Bacillati</taxon>
        <taxon>Bacillota</taxon>
        <taxon>Bacilli</taxon>
        <taxon>Lactobacillales</taxon>
        <taxon>Enterococcaceae</taxon>
        <taxon>Vagococcus</taxon>
    </lineage>
</organism>
<dbReference type="RefSeq" id="WP_114288405.1">
    <property type="nucleotide sequence ID" value="NZ_CP081459.1"/>
</dbReference>
<dbReference type="PANTHER" id="PTHR43877">
    <property type="entry name" value="AMINOALKYLPHOSPHONATE N-ACETYLTRANSFERASE-RELATED-RELATED"/>
    <property type="match status" value="1"/>
</dbReference>
<dbReference type="Pfam" id="PF00583">
    <property type="entry name" value="Acetyltransf_1"/>
    <property type="match status" value="1"/>
</dbReference>
<dbReference type="PANTHER" id="PTHR43877:SF2">
    <property type="entry name" value="AMINOALKYLPHOSPHONATE N-ACETYLTRANSFERASE-RELATED"/>
    <property type="match status" value="1"/>
</dbReference>
<dbReference type="InterPro" id="IPR050832">
    <property type="entry name" value="Bact_Acetyltransf"/>
</dbReference>
<comment type="caution">
    <text evidence="3">The sequence shown here is derived from an EMBL/GenBank/DDBJ whole genome shotgun (WGS) entry which is preliminary data.</text>
</comment>
<evidence type="ECO:0000313" key="3">
    <source>
        <dbReference type="EMBL" id="RSU04404.1"/>
    </source>
</evidence>
<name>A0A369B2C4_9ENTE</name>
<dbReference type="GO" id="GO:0016747">
    <property type="term" value="F:acyltransferase activity, transferring groups other than amino-acyl groups"/>
    <property type="evidence" value="ECO:0007669"/>
    <property type="project" value="InterPro"/>
</dbReference>
<dbReference type="PROSITE" id="PS51186">
    <property type="entry name" value="GNAT"/>
    <property type="match status" value="1"/>
</dbReference>
<sequence>MTIKKVPTNHHDLLSLVDELNQFFVAEWGEDTTLSYANHHNLDDMHAAFVAYENNVAIGCACWKLRSDTLPEVKRMYVKSDYRGANVSGQLLEEIETDIKKTGFDFSVLETGSDMTQAIRFYEKQGYKIVPNFAEFIGDTLCVCLKKDLTKN</sequence>
<keyword evidence="4" id="KW-1185">Reference proteome</keyword>
<evidence type="ECO:0000313" key="4">
    <source>
        <dbReference type="Proteomes" id="UP000288197"/>
    </source>
</evidence>
<accession>A0A369B2C4</accession>
<dbReference type="OrthoDB" id="9796171at2"/>
<protein>
    <submittedName>
        <fullName evidence="3">GNAT family N-acetyltransferase</fullName>
    </submittedName>
</protein>
<dbReference type="Proteomes" id="UP000288197">
    <property type="component" value="Unassembled WGS sequence"/>
</dbReference>
<dbReference type="EMBL" id="NGJX01000002">
    <property type="protein sequence ID" value="RSU04404.1"/>
    <property type="molecule type" value="Genomic_DNA"/>
</dbReference>
<dbReference type="InterPro" id="IPR016181">
    <property type="entry name" value="Acyl_CoA_acyltransferase"/>
</dbReference>
<dbReference type="AlphaFoldDB" id="A0A369B2C4"/>
<keyword evidence="2" id="KW-0012">Acyltransferase</keyword>
<gene>
    <name evidence="3" type="ORF">CBF32_03230</name>
</gene>
<dbReference type="InterPro" id="IPR000182">
    <property type="entry name" value="GNAT_dom"/>
</dbReference>